<dbReference type="SUPFAM" id="SSF53335">
    <property type="entry name" value="S-adenosyl-L-methionine-dependent methyltransferases"/>
    <property type="match status" value="1"/>
</dbReference>
<comment type="caution">
    <text evidence="1">The sequence shown here is derived from an EMBL/GenBank/DDBJ whole genome shotgun (WGS) entry which is preliminary data.</text>
</comment>
<dbReference type="Gene3D" id="3.40.50.150">
    <property type="entry name" value="Vaccinia Virus protein VP39"/>
    <property type="match status" value="1"/>
</dbReference>
<accession>A0A6I1I621</accession>
<proteinExistence type="predicted"/>
<name>A0A6I1I621_9BURK</name>
<sequence>MTPAQAELAAIAAALCDPQRSLASLVGETVRLRQLVERHSRLSMDGQAGLRDGESFLPSGWAISPVQAGMCAREPYRSAAFIQGLALAVRQQPDSGRPVRVLYAGCGPFALLALPVMAVLGASQVQFAILDVHAETLAYARELIAILGLEGHVADYICADAAAYRIPAGAMPDVIVSETMNTALGKEPQVAILRNLHAQAPSAVLLPAAVTVHLGLDRRNPGEPCTDWGRVFALDADALRAWQDEEGDSLPAASIRLPDVLEQAPRLLTRIRVHGDIVLGDHECSLNLPLPLPGKPTLAGGSVLDFHYRLGGQPGLGFRLRANGESTPE</sequence>
<organism evidence="1 2">
    <name type="scientific">Janthinobacterium violaceinigrum</name>
    <dbReference type="NCBI Taxonomy" id="2654252"/>
    <lineage>
        <taxon>Bacteria</taxon>
        <taxon>Pseudomonadati</taxon>
        <taxon>Pseudomonadota</taxon>
        <taxon>Betaproteobacteria</taxon>
        <taxon>Burkholderiales</taxon>
        <taxon>Oxalobacteraceae</taxon>
        <taxon>Janthinobacterium</taxon>
    </lineage>
</organism>
<reference evidence="1 2" key="1">
    <citation type="submission" date="2019-10" db="EMBL/GenBank/DDBJ databases">
        <title>Three novel species isolated from a subtropical stream in China.</title>
        <authorList>
            <person name="Lu H."/>
        </authorList>
    </citation>
    <scope>NUCLEOTIDE SEQUENCE [LARGE SCALE GENOMIC DNA]</scope>
    <source>
        <strain evidence="1 2">FT13W</strain>
    </source>
</reference>
<evidence type="ECO:0000313" key="2">
    <source>
        <dbReference type="Proteomes" id="UP000468717"/>
    </source>
</evidence>
<dbReference type="RefSeq" id="WP_152281081.1">
    <property type="nucleotide sequence ID" value="NZ_WFLI01000002.1"/>
</dbReference>
<dbReference type="Proteomes" id="UP000468717">
    <property type="component" value="Unassembled WGS sequence"/>
</dbReference>
<dbReference type="AlphaFoldDB" id="A0A6I1I621"/>
<dbReference type="InterPro" id="IPR029063">
    <property type="entry name" value="SAM-dependent_MTases_sf"/>
</dbReference>
<evidence type="ECO:0000313" key="1">
    <source>
        <dbReference type="EMBL" id="KAB8066443.1"/>
    </source>
</evidence>
<keyword evidence="2" id="KW-1185">Reference proteome</keyword>
<gene>
    <name evidence="1" type="ORF">GCN75_01675</name>
</gene>
<dbReference type="EMBL" id="WFLI01000002">
    <property type="protein sequence ID" value="KAB8066443.1"/>
    <property type="molecule type" value="Genomic_DNA"/>
</dbReference>
<protein>
    <submittedName>
        <fullName evidence="1">Uncharacterized protein</fullName>
    </submittedName>
</protein>